<dbReference type="EMBL" id="BGZK01001466">
    <property type="protein sequence ID" value="GBP80516.1"/>
    <property type="molecule type" value="Genomic_DNA"/>
</dbReference>
<dbReference type="PANTHER" id="PTHR19446">
    <property type="entry name" value="REVERSE TRANSCRIPTASES"/>
    <property type="match status" value="1"/>
</dbReference>
<comment type="caution">
    <text evidence="1">The sequence shown here is derived from an EMBL/GenBank/DDBJ whole genome shotgun (WGS) entry which is preliminary data.</text>
</comment>
<name>A0A4C1YW39_EUMVA</name>
<accession>A0A4C1YW39</accession>
<dbReference type="Proteomes" id="UP000299102">
    <property type="component" value="Unassembled WGS sequence"/>
</dbReference>
<dbReference type="AlphaFoldDB" id="A0A4C1YW39"/>
<proteinExistence type="predicted"/>
<evidence type="ECO:0000313" key="1">
    <source>
        <dbReference type="EMBL" id="GBP80516.1"/>
    </source>
</evidence>
<sequence>MVIATHEHLEPQRSQLPDIAALYNFQSACNPQRAHEHNSISLGRAQIKYPSRVHDVGFLNRTAPFESLRREEMSVTLCRGKPSHNLGFTFRCIHSPPARILALVFNKCFDYGMFPDLKKESEVVPIFKGGSKSYPANFRPISVLPTLIQFTRGRSTIDASVELVEKIVEGWEDSRNAIGIFCDLSNAFDCINHETLIRKLHHNGVTGYALDLIASHWTNRIQKDDVNNMRSSGSVFCRGGTTGIDPRKKTKCVKFSLPNVKNGSGSILIGDKELELVDTTVFLGLTSDNKLQWAPPYRAKGGPLHNGLVVSSPSGRGVRAAGGQKRQQKMILFKYYRQTSMQTTKEQVISQSPVDIDNFRVVSIQCVASLLETNGLFSRRSPSGS</sequence>
<gene>
    <name evidence="1" type="ORF">EVAR_63265_1</name>
</gene>
<reference evidence="1 2" key="1">
    <citation type="journal article" date="2019" name="Commun. Biol.">
        <title>The bagworm genome reveals a unique fibroin gene that provides high tensile strength.</title>
        <authorList>
            <person name="Kono N."/>
            <person name="Nakamura H."/>
            <person name="Ohtoshi R."/>
            <person name="Tomita M."/>
            <person name="Numata K."/>
            <person name="Arakawa K."/>
        </authorList>
    </citation>
    <scope>NUCLEOTIDE SEQUENCE [LARGE SCALE GENOMIC DNA]</scope>
</reference>
<dbReference type="STRING" id="151549.A0A4C1YW39"/>
<organism evidence="1 2">
    <name type="scientific">Eumeta variegata</name>
    <name type="common">Bagworm moth</name>
    <name type="synonym">Eumeta japonica</name>
    <dbReference type="NCBI Taxonomy" id="151549"/>
    <lineage>
        <taxon>Eukaryota</taxon>
        <taxon>Metazoa</taxon>
        <taxon>Ecdysozoa</taxon>
        <taxon>Arthropoda</taxon>
        <taxon>Hexapoda</taxon>
        <taxon>Insecta</taxon>
        <taxon>Pterygota</taxon>
        <taxon>Neoptera</taxon>
        <taxon>Endopterygota</taxon>
        <taxon>Lepidoptera</taxon>
        <taxon>Glossata</taxon>
        <taxon>Ditrysia</taxon>
        <taxon>Tineoidea</taxon>
        <taxon>Psychidae</taxon>
        <taxon>Oiketicinae</taxon>
        <taxon>Eumeta</taxon>
    </lineage>
</organism>
<dbReference type="OrthoDB" id="414730at2759"/>
<protein>
    <submittedName>
        <fullName evidence="1">Uncharacterized protein</fullName>
    </submittedName>
</protein>
<keyword evidence="2" id="KW-1185">Reference proteome</keyword>
<evidence type="ECO:0000313" key="2">
    <source>
        <dbReference type="Proteomes" id="UP000299102"/>
    </source>
</evidence>